<feature type="domain" description="Synapsin ATP-binding" evidence="20">
    <location>
        <begin position="181"/>
        <end position="382"/>
    </location>
</feature>
<evidence type="ECO:0000313" key="22">
    <source>
        <dbReference type="Proteomes" id="UP000314982"/>
    </source>
</evidence>
<evidence type="ECO:0000256" key="4">
    <source>
        <dbReference type="ARBA" id="ARBA00017852"/>
    </source>
</evidence>
<evidence type="ECO:0000256" key="3">
    <source>
        <dbReference type="ARBA" id="ARBA00008243"/>
    </source>
</evidence>
<dbReference type="PRINTS" id="PR01368">
    <property type="entry name" value="SYNAPSIN"/>
</dbReference>
<keyword evidence="6" id="KW-0597">Phosphoprotein</keyword>
<reference evidence="21" key="3">
    <citation type="submission" date="2025-09" db="UniProtKB">
        <authorList>
            <consortium name="Ensembl"/>
        </authorList>
    </citation>
    <scope>IDENTIFICATION</scope>
</reference>
<feature type="compositionally biased region" description="Low complexity" evidence="18">
    <location>
        <begin position="430"/>
        <end position="449"/>
    </location>
</feature>
<feature type="region of interest" description="Disordered" evidence="18">
    <location>
        <begin position="385"/>
        <end position="536"/>
    </location>
</feature>
<dbReference type="GeneTree" id="ENSGT00940000156062"/>
<keyword evidence="11" id="KW-0009">Actin-binding</keyword>
<comment type="subunit">
    <text evidence="16">Homodimer. Can form oligomers with SYN2. Interacts with CAPON. Forms a ternary complex with NOS1. Isoform Ib interacts with PRNP.</text>
</comment>
<evidence type="ECO:0000256" key="8">
    <source>
        <dbReference type="ARBA" id="ARBA00023018"/>
    </source>
</evidence>
<keyword evidence="12" id="KW-0966">Cell projection</keyword>
<evidence type="ECO:0000256" key="12">
    <source>
        <dbReference type="ARBA" id="ARBA00023273"/>
    </source>
</evidence>
<dbReference type="Ensembl" id="ENSHHUT00000044969.1">
    <property type="protein sequence ID" value="ENSHHUP00000043342.1"/>
    <property type="gene ID" value="ENSHHUG00000026539.1"/>
</dbReference>
<dbReference type="FunFam" id="3.40.50.20:FF:000008">
    <property type="entry name" value="Synapsin III"/>
    <property type="match status" value="1"/>
</dbReference>
<feature type="compositionally biased region" description="Polar residues" evidence="18">
    <location>
        <begin position="506"/>
        <end position="521"/>
    </location>
</feature>
<evidence type="ECO:0000259" key="19">
    <source>
        <dbReference type="Pfam" id="PF02078"/>
    </source>
</evidence>
<dbReference type="Gene3D" id="3.40.50.20">
    <property type="match status" value="1"/>
</dbReference>
<dbReference type="Pfam" id="PF10581">
    <property type="entry name" value="Synapsin_N"/>
    <property type="match status" value="1"/>
</dbReference>
<dbReference type="AlphaFoldDB" id="A0A4W5MY45"/>
<feature type="compositionally biased region" description="Polar residues" evidence="18">
    <location>
        <begin position="388"/>
        <end position="402"/>
    </location>
</feature>
<evidence type="ECO:0000256" key="13">
    <source>
        <dbReference type="ARBA" id="ARBA00023329"/>
    </source>
</evidence>
<keyword evidence="13" id="KW-0968">Cytoplasmic vesicle</keyword>
<dbReference type="Gene3D" id="3.30.470.20">
    <property type="entry name" value="ATP-grasp fold, B domain"/>
    <property type="match status" value="1"/>
</dbReference>
<dbReference type="PANTHER" id="PTHR10841:SF26">
    <property type="entry name" value="SYNAPSIN IIA"/>
    <property type="match status" value="1"/>
</dbReference>
<reference evidence="21" key="2">
    <citation type="submission" date="2025-08" db="UniProtKB">
        <authorList>
            <consortium name="Ensembl"/>
        </authorList>
    </citation>
    <scope>IDENTIFICATION</scope>
</reference>
<evidence type="ECO:0000256" key="5">
    <source>
        <dbReference type="ARBA" id="ARBA00022481"/>
    </source>
</evidence>
<feature type="domain" description="Synapsin pre-ATP-grasp" evidence="19">
    <location>
        <begin position="78"/>
        <end position="179"/>
    </location>
</feature>
<protein>
    <recommendedName>
        <fullName evidence="4">Synapsin-1</fullName>
    </recommendedName>
    <alternativeName>
        <fullName evidence="14">Synapsin I</fullName>
    </alternativeName>
</protein>
<keyword evidence="22" id="KW-1185">Reference proteome</keyword>
<organism evidence="21 22">
    <name type="scientific">Hucho hucho</name>
    <name type="common">huchen</name>
    <dbReference type="NCBI Taxonomy" id="62062"/>
    <lineage>
        <taxon>Eukaryota</taxon>
        <taxon>Metazoa</taxon>
        <taxon>Chordata</taxon>
        <taxon>Craniata</taxon>
        <taxon>Vertebrata</taxon>
        <taxon>Euteleostomi</taxon>
        <taxon>Actinopterygii</taxon>
        <taxon>Neopterygii</taxon>
        <taxon>Teleostei</taxon>
        <taxon>Protacanthopterygii</taxon>
        <taxon>Salmoniformes</taxon>
        <taxon>Salmonidae</taxon>
        <taxon>Salmoninae</taxon>
        <taxon>Hucho</taxon>
    </lineage>
</organism>
<keyword evidence="10" id="KW-0325">Glycoprotein</keyword>
<dbReference type="Pfam" id="PF02078">
    <property type="entry name" value="Synapsin"/>
    <property type="match status" value="1"/>
</dbReference>
<dbReference type="SUPFAM" id="SSF52440">
    <property type="entry name" value="PreATP-grasp domain"/>
    <property type="match status" value="1"/>
</dbReference>
<proteinExistence type="inferred from homology"/>
<evidence type="ECO:0000256" key="6">
    <source>
        <dbReference type="ARBA" id="ARBA00022553"/>
    </source>
</evidence>
<evidence type="ECO:0000256" key="1">
    <source>
        <dbReference type="ARBA" id="ARBA00004398"/>
    </source>
</evidence>
<dbReference type="PANTHER" id="PTHR10841">
    <property type="entry name" value="SYNAPSIN"/>
    <property type="match status" value="1"/>
</dbReference>
<dbReference type="GO" id="GO:0005794">
    <property type="term" value="C:Golgi apparatus"/>
    <property type="evidence" value="ECO:0007669"/>
    <property type="project" value="UniProtKB-SubCell"/>
</dbReference>
<dbReference type="SUPFAM" id="SSF56059">
    <property type="entry name" value="Glutathione synthetase ATP-binding domain-like"/>
    <property type="match status" value="1"/>
</dbReference>
<evidence type="ECO:0000256" key="17">
    <source>
        <dbReference type="ARBA" id="ARBA00060129"/>
    </source>
</evidence>
<evidence type="ECO:0000256" key="10">
    <source>
        <dbReference type="ARBA" id="ARBA00023180"/>
    </source>
</evidence>
<dbReference type="GO" id="GO:0030672">
    <property type="term" value="C:synaptic vesicle membrane"/>
    <property type="evidence" value="ECO:0007669"/>
    <property type="project" value="TreeGrafter"/>
</dbReference>
<dbReference type="InterPro" id="IPR001359">
    <property type="entry name" value="Synapsin"/>
</dbReference>
<evidence type="ECO:0000256" key="14">
    <source>
        <dbReference type="ARBA" id="ARBA00029646"/>
    </source>
</evidence>
<evidence type="ECO:0000256" key="2">
    <source>
        <dbReference type="ARBA" id="ARBA00004555"/>
    </source>
</evidence>
<evidence type="ECO:0000256" key="18">
    <source>
        <dbReference type="SAM" id="MobiDB-lite"/>
    </source>
</evidence>
<dbReference type="InterPro" id="IPR020897">
    <property type="entry name" value="Synapsin_pre-ATP-grasp_dom"/>
</dbReference>
<comment type="subcellular location">
    <subcellularLocation>
        <location evidence="1">Cytoplasmic vesicle</location>
        <location evidence="1">Secretory vesicle</location>
    </subcellularLocation>
    <subcellularLocation>
        <location evidence="2">Golgi apparatus</location>
    </subcellularLocation>
    <subcellularLocation>
        <location evidence="15">Presynapse</location>
    </subcellularLocation>
</comment>
<accession>A0A4W5MY45</accession>
<evidence type="ECO:0000313" key="21">
    <source>
        <dbReference type="Ensembl" id="ENSHHUP00000043342.1"/>
    </source>
</evidence>
<dbReference type="FunFam" id="3.30.1490.20:FF:000008">
    <property type="entry name" value="Synapsin I"/>
    <property type="match status" value="1"/>
</dbReference>
<feature type="region of interest" description="Disordered" evidence="18">
    <location>
        <begin position="15"/>
        <end position="47"/>
    </location>
</feature>
<dbReference type="InterPro" id="IPR013815">
    <property type="entry name" value="ATP_grasp_subdomain_1"/>
</dbReference>
<dbReference type="GO" id="GO:0005524">
    <property type="term" value="F:ATP binding"/>
    <property type="evidence" value="ECO:0007669"/>
    <property type="project" value="InterPro"/>
</dbReference>
<dbReference type="InterPro" id="IPR016185">
    <property type="entry name" value="PreATP-grasp_dom_sf"/>
</dbReference>
<feature type="compositionally biased region" description="Pro residues" evidence="18">
    <location>
        <begin position="458"/>
        <end position="470"/>
    </location>
</feature>
<dbReference type="PROSITE" id="PS00415">
    <property type="entry name" value="SYNAPSIN_1"/>
    <property type="match status" value="1"/>
</dbReference>
<name>A0A4W5MY45_9TELE</name>
<dbReference type="Pfam" id="PF02750">
    <property type="entry name" value="Synapsin_C"/>
    <property type="match status" value="1"/>
</dbReference>
<evidence type="ECO:0000256" key="16">
    <source>
        <dbReference type="ARBA" id="ARBA00046960"/>
    </source>
</evidence>
<comment type="similarity">
    <text evidence="3">Belongs to the synapsin family.</text>
</comment>
<dbReference type="GO" id="GO:0003779">
    <property type="term" value="F:actin binding"/>
    <property type="evidence" value="ECO:0007669"/>
    <property type="project" value="UniProtKB-KW"/>
</dbReference>
<comment type="function">
    <text evidence="17">Neuronal phosphoprotein that coats synaptic vesicles, and binds to the cytoskeleton. Acts as a regulator of synaptic vesicles trafficking, involved in the control of neurotransmitter release at the pre-synaptic terminal. Also involved in the regulation of axon outgrowth and synaptogenesis. The complex formed with NOS1 and CAPON proteins is necessary for specific nitric-oxid functions at a presynaptic level.</text>
</comment>
<dbReference type="GO" id="GO:0007269">
    <property type="term" value="P:neurotransmitter secretion"/>
    <property type="evidence" value="ECO:0007669"/>
    <property type="project" value="InterPro"/>
</dbReference>
<evidence type="ECO:0000256" key="11">
    <source>
        <dbReference type="ARBA" id="ARBA00023203"/>
    </source>
</evidence>
<evidence type="ECO:0000256" key="15">
    <source>
        <dbReference type="ARBA" id="ARBA00034106"/>
    </source>
</evidence>
<keyword evidence="8" id="KW-0770">Synapse</keyword>
<dbReference type="Gene3D" id="3.30.1490.20">
    <property type="entry name" value="ATP-grasp fold, A domain"/>
    <property type="match status" value="1"/>
</dbReference>
<keyword evidence="5" id="KW-0488">Methylation</keyword>
<keyword evidence="7" id="KW-0677">Repeat</keyword>
<evidence type="ECO:0000256" key="7">
    <source>
        <dbReference type="ARBA" id="ARBA00022737"/>
    </source>
</evidence>
<dbReference type="Proteomes" id="UP000314982">
    <property type="component" value="Unassembled WGS sequence"/>
</dbReference>
<dbReference type="FunFam" id="3.30.470.20:FF:000011">
    <property type="entry name" value="Synapsin I"/>
    <property type="match status" value="1"/>
</dbReference>
<evidence type="ECO:0000259" key="20">
    <source>
        <dbReference type="Pfam" id="PF02750"/>
    </source>
</evidence>
<dbReference type="InterPro" id="IPR020898">
    <property type="entry name" value="Synapsin_ATP-bd_dom"/>
</dbReference>
<feature type="compositionally biased region" description="Low complexity" evidence="18">
    <location>
        <begin position="485"/>
        <end position="505"/>
    </location>
</feature>
<keyword evidence="9" id="KW-0333">Golgi apparatus</keyword>
<reference evidence="22" key="1">
    <citation type="submission" date="2018-06" db="EMBL/GenBank/DDBJ databases">
        <title>Genome assembly of Danube salmon.</title>
        <authorList>
            <person name="Macqueen D.J."/>
            <person name="Gundappa M.K."/>
        </authorList>
    </citation>
    <scope>NUCLEOTIDE SEQUENCE [LARGE SCALE GENOMIC DNA]</scope>
</reference>
<evidence type="ECO:0000256" key="9">
    <source>
        <dbReference type="ARBA" id="ARBA00023034"/>
    </source>
</evidence>
<sequence>MNYLRRRLSDSTFISNLPNGYMTDLQRPDPAQPPPPATRKPQPSQSSGAGFFSSITNVVKQTAASAGLVEQSAVTTPKKFKILLVIDEPQQEWAKLFRGKKVHGDYDIKVEQAEFSEINVIAHANGSCNVDMQVLRNGTKVARSFKPDFVLIRQHAFSMTQNEDFRNLIIGLQYGGIPSINSLESIYNLCDKPWAFAQLISTYRKLGAEKFPLIEQTFYPNYKDMVAMPTFPVVVKIGHAHSGVGKVRVDNHSKFQDIASVVALTQTYTTTEPLIDSKYDIRIQKIGNDYKAYMRTSISGNWKTNTGSAMLEQVAMTDRYKLWVDTCSVIFGGLDICAVKAIHGKDGKDYITEVVGSSMPLVGEHQAEDRQLITDMVVAKMKAVGRTATGSPNKPTTMQPSQVWWGPVEPQSPRPAPKSTPKASAKDSSQRPTPTTQQPQPQSASQGKPRPGGQGAQQPPPAQPAKPAPPRQRNSAPQLQPEFKAPPQASALPQPEPLAQPQNEPTTQAQGKDLSPEQSQPPVVEHKSQSLTNAFGLKETSFFRTASEDVAKAETMRNLRKSFASLFSD</sequence>
<dbReference type="InterPro" id="IPR019736">
    <property type="entry name" value="Synapsin_P_site"/>
</dbReference>